<keyword evidence="2" id="KW-0812">Transmembrane</keyword>
<proteinExistence type="predicted"/>
<keyword evidence="2" id="KW-0472">Membrane</keyword>
<gene>
    <name evidence="3" type="ORF">FHS55_002101</name>
</gene>
<evidence type="ECO:0000313" key="3">
    <source>
        <dbReference type="EMBL" id="MBB3771502.1"/>
    </source>
</evidence>
<organism evidence="3 4">
    <name type="scientific">Ancylobacter tetraedralis</name>
    <dbReference type="NCBI Taxonomy" id="217068"/>
    <lineage>
        <taxon>Bacteria</taxon>
        <taxon>Pseudomonadati</taxon>
        <taxon>Pseudomonadota</taxon>
        <taxon>Alphaproteobacteria</taxon>
        <taxon>Hyphomicrobiales</taxon>
        <taxon>Xanthobacteraceae</taxon>
        <taxon>Ancylobacter</taxon>
    </lineage>
</organism>
<feature type="region of interest" description="Disordered" evidence="1">
    <location>
        <begin position="64"/>
        <end position="110"/>
    </location>
</feature>
<protein>
    <submittedName>
        <fullName evidence="3">Type VI protein secretion system component VasK</fullName>
    </submittedName>
</protein>
<name>A0A839Z9U3_9HYPH</name>
<evidence type="ECO:0000313" key="4">
    <source>
        <dbReference type="Proteomes" id="UP000533469"/>
    </source>
</evidence>
<dbReference type="Proteomes" id="UP000533469">
    <property type="component" value="Unassembled WGS sequence"/>
</dbReference>
<accession>A0A839Z9U3</accession>
<feature type="compositionally biased region" description="Basic and acidic residues" evidence="1">
    <location>
        <begin position="67"/>
        <end position="110"/>
    </location>
</feature>
<reference evidence="3 4" key="1">
    <citation type="submission" date="2020-08" db="EMBL/GenBank/DDBJ databases">
        <title>Genomic Encyclopedia of Type Strains, Phase IV (KMG-IV): sequencing the most valuable type-strain genomes for metagenomic binning, comparative biology and taxonomic classification.</title>
        <authorList>
            <person name="Goeker M."/>
        </authorList>
    </citation>
    <scope>NUCLEOTIDE SEQUENCE [LARGE SCALE GENOMIC DNA]</scope>
    <source>
        <strain evidence="3 4">DSM 5895</strain>
    </source>
</reference>
<evidence type="ECO:0000256" key="1">
    <source>
        <dbReference type="SAM" id="MobiDB-lite"/>
    </source>
</evidence>
<comment type="caution">
    <text evidence="3">The sequence shown here is derived from an EMBL/GenBank/DDBJ whole genome shotgun (WGS) entry which is preliminary data.</text>
</comment>
<dbReference type="EMBL" id="JACICD010000003">
    <property type="protein sequence ID" value="MBB3771502.1"/>
    <property type="molecule type" value="Genomic_DNA"/>
</dbReference>
<feature type="transmembrane region" description="Helical" evidence="2">
    <location>
        <begin position="12"/>
        <end position="33"/>
    </location>
</feature>
<sequence>MNWLLDLIPWWLWALAGAGLLAATWQIWLPWWFALPKPIRTGLAVLATGGLAYLAGRNTGSAGALQRAREQEQAHADDIRKRGTDARAHSDRDAVSGRLRDDDGWKRRDG</sequence>
<dbReference type="RefSeq" id="WP_183189648.1">
    <property type="nucleotide sequence ID" value="NZ_JACICD010000003.1"/>
</dbReference>
<keyword evidence="2" id="KW-1133">Transmembrane helix</keyword>
<evidence type="ECO:0000256" key="2">
    <source>
        <dbReference type="SAM" id="Phobius"/>
    </source>
</evidence>
<keyword evidence="4" id="KW-1185">Reference proteome</keyword>
<dbReference type="AlphaFoldDB" id="A0A839Z9U3"/>